<gene>
    <name evidence="4" type="ordered locus">Cpin_5518</name>
</gene>
<dbReference type="CDD" id="cd05233">
    <property type="entry name" value="SDR_c"/>
    <property type="match status" value="1"/>
</dbReference>
<dbReference type="RefSeq" id="WP_012793114.1">
    <property type="nucleotide sequence ID" value="NC_013132.1"/>
</dbReference>
<dbReference type="OrthoDB" id="597477at2"/>
<reference evidence="5" key="1">
    <citation type="submission" date="2009-08" db="EMBL/GenBank/DDBJ databases">
        <title>The complete genome of Chitinophaga pinensis DSM 2588.</title>
        <authorList>
            <consortium name="US DOE Joint Genome Institute (JGI-PGF)"/>
            <person name="Lucas S."/>
            <person name="Copeland A."/>
            <person name="Lapidus A."/>
            <person name="Glavina del Rio T."/>
            <person name="Dalin E."/>
            <person name="Tice H."/>
            <person name="Bruce D."/>
            <person name="Goodwin L."/>
            <person name="Pitluck S."/>
            <person name="Kyrpides N."/>
            <person name="Mavromatis K."/>
            <person name="Ivanova N."/>
            <person name="Mikhailova N."/>
            <person name="Sims D."/>
            <person name="Meinche L."/>
            <person name="Brettin T."/>
            <person name="Detter J.C."/>
            <person name="Han C."/>
            <person name="Larimer F."/>
            <person name="Land M."/>
            <person name="Hauser L."/>
            <person name="Markowitz V."/>
            <person name="Cheng J.-F."/>
            <person name="Hugenholtz P."/>
            <person name="Woyke T."/>
            <person name="Wu D."/>
            <person name="Spring S."/>
            <person name="Klenk H.-P."/>
            <person name="Eisen J.A."/>
        </authorList>
    </citation>
    <scope>NUCLEOTIDE SEQUENCE [LARGE SCALE GENOMIC DNA]</scope>
    <source>
        <strain evidence="5">ATCC 43595 / DSM 2588 / LMG 13176 / NBRC 15968 / NCIMB 11800 / UQM 2034</strain>
    </source>
</reference>
<dbReference type="PANTHER" id="PTHR24321">
    <property type="entry name" value="DEHYDROGENASES, SHORT CHAIN"/>
    <property type="match status" value="1"/>
</dbReference>
<keyword evidence="2" id="KW-0560">Oxidoreductase</keyword>
<dbReference type="NCBIfam" id="NF005559">
    <property type="entry name" value="PRK07231.1"/>
    <property type="match status" value="1"/>
</dbReference>
<accession>A0A979GSB3</accession>
<feature type="domain" description="Ketoreductase" evidence="3">
    <location>
        <begin position="9"/>
        <end position="185"/>
    </location>
</feature>
<dbReference type="SMART" id="SM00822">
    <property type="entry name" value="PKS_KR"/>
    <property type="match status" value="1"/>
</dbReference>
<dbReference type="AlphaFoldDB" id="A0A979GSB3"/>
<dbReference type="GO" id="GO:0016491">
    <property type="term" value="F:oxidoreductase activity"/>
    <property type="evidence" value="ECO:0007669"/>
    <property type="project" value="UniProtKB-KW"/>
</dbReference>
<dbReference type="PRINTS" id="PR00081">
    <property type="entry name" value="GDHRDH"/>
</dbReference>
<dbReference type="PROSITE" id="PS00061">
    <property type="entry name" value="ADH_SHORT"/>
    <property type="match status" value="1"/>
</dbReference>
<dbReference type="Gene3D" id="3.40.50.720">
    <property type="entry name" value="NAD(P)-binding Rossmann-like Domain"/>
    <property type="match status" value="1"/>
</dbReference>
<dbReference type="PRINTS" id="PR00080">
    <property type="entry name" value="SDRFAMILY"/>
</dbReference>
<dbReference type="FunFam" id="3.40.50.720:FF:000084">
    <property type="entry name" value="Short-chain dehydrogenase reductase"/>
    <property type="match status" value="1"/>
</dbReference>
<evidence type="ECO:0000256" key="2">
    <source>
        <dbReference type="ARBA" id="ARBA00023002"/>
    </source>
</evidence>
<sequence>MAQDILKGKVALVSGGATGIGFATAKLYLENGAKVVIAGRRQEQGETALATLRQISPDITFIQADVSKAADVKRLISETVRIHGSLDIAFNNAGIEGNFAPIDDMSEEDFDAIIDINLKGIWLSCKHEIEQFRKQGSGGVIVNTSSWLSVGAFPGSGAYSASKAALDALTRVLAVETASANIRVNNVRPGYIQTPMFDRFFPAGDEAKKEPVKKQAPIGRFAASAEIGELVLWLSSPASSFITGESILADGGLAIPGQRQ</sequence>
<dbReference type="InterPro" id="IPR020904">
    <property type="entry name" value="Sc_DH/Rdtase_CS"/>
</dbReference>
<dbReference type="PANTHER" id="PTHR24321:SF11">
    <property type="entry name" value="BLR0893 PROTEIN"/>
    <property type="match status" value="1"/>
</dbReference>
<comment type="similarity">
    <text evidence="1">Belongs to the short-chain dehydrogenases/reductases (SDR) family.</text>
</comment>
<reference evidence="4 5" key="2">
    <citation type="journal article" date="2010" name="Stand. Genomic Sci.">
        <title>Complete genome sequence of Chitinophaga pinensis type strain (UQM 2034).</title>
        <authorList>
            <person name="Glavina Del Rio T."/>
            <person name="Abt B."/>
            <person name="Spring S."/>
            <person name="Lapidus A."/>
            <person name="Nolan M."/>
            <person name="Tice H."/>
            <person name="Copeland A."/>
            <person name="Cheng J.F."/>
            <person name="Chen F."/>
            <person name="Bruce D."/>
            <person name="Goodwin L."/>
            <person name="Pitluck S."/>
            <person name="Ivanova N."/>
            <person name="Mavromatis K."/>
            <person name="Mikhailova N."/>
            <person name="Pati A."/>
            <person name="Chen A."/>
            <person name="Palaniappan K."/>
            <person name="Land M."/>
            <person name="Hauser L."/>
            <person name="Chang Y.J."/>
            <person name="Jeffries C.D."/>
            <person name="Chain P."/>
            <person name="Saunders E."/>
            <person name="Detter J.C."/>
            <person name="Brettin T."/>
            <person name="Rohde M."/>
            <person name="Goker M."/>
            <person name="Bristow J."/>
            <person name="Eisen J.A."/>
            <person name="Markowitz V."/>
            <person name="Hugenholtz P."/>
            <person name="Kyrpides N.C."/>
            <person name="Klenk H.P."/>
            <person name="Lucas S."/>
        </authorList>
    </citation>
    <scope>NUCLEOTIDE SEQUENCE [LARGE SCALE GENOMIC DNA]</scope>
    <source>
        <strain evidence="5">ATCC 43595 / DSM 2588 / LMG 13176 / NBRC 15968 / NCIMB 11800 / UQM 2034</strain>
    </source>
</reference>
<dbReference type="SUPFAM" id="SSF51735">
    <property type="entry name" value="NAD(P)-binding Rossmann-fold domains"/>
    <property type="match status" value="1"/>
</dbReference>
<protein>
    <submittedName>
        <fullName evidence="4">Short-chain dehydrogenase/reductase SDR</fullName>
    </submittedName>
</protein>
<dbReference type="Proteomes" id="UP000002215">
    <property type="component" value="Chromosome"/>
</dbReference>
<dbReference type="InterPro" id="IPR057326">
    <property type="entry name" value="KR_dom"/>
</dbReference>
<dbReference type="KEGG" id="cpi:Cpin_5518"/>
<dbReference type="InterPro" id="IPR036291">
    <property type="entry name" value="NAD(P)-bd_dom_sf"/>
</dbReference>
<evidence type="ECO:0000256" key="1">
    <source>
        <dbReference type="ARBA" id="ARBA00006484"/>
    </source>
</evidence>
<dbReference type="InterPro" id="IPR002347">
    <property type="entry name" value="SDR_fam"/>
</dbReference>
<proteinExistence type="inferred from homology"/>
<name>A0A979GSB3_CHIPD</name>
<evidence type="ECO:0000313" key="5">
    <source>
        <dbReference type="Proteomes" id="UP000002215"/>
    </source>
</evidence>
<dbReference type="Pfam" id="PF13561">
    <property type="entry name" value="adh_short_C2"/>
    <property type="match status" value="1"/>
</dbReference>
<dbReference type="EMBL" id="CP001699">
    <property type="protein sequence ID" value="ACU62947.1"/>
    <property type="molecule type" value="Genomic_DNA"/>
</dbReference>
<evidence type="ECO:0000259" key="3">
    <source>
        <dbReference type="SMART" id="SM00822"/>
    </source>
</evidence>
<organism evidence="4 5">
    <name type="scientific">Chitinophaga pinensis (strain ATCC 43595 / DSM 2588 / LMG 13176 / NBRC 15968 / NCIMB 11800 / UQM 2034)</name>
    <dbReference type="NCBI Taxonomy" id="485918"/>
    <lineage>
        <taxon>Bacteria</taxon>
        <taxon>Pseudomonadati</taxon>
        <taxon>Bacteroidota</taxon>
        <taxon>Chitinophagia</taxon>
        <taxon>Chitinophagales</taxon>
        <taxon>Chitinophagaceae</taxon>
        <taxon>Chitinophaga</taxon>
    </lineage>
</organism>
<evidence type="ECO:0000313" key="4">
    <source>
        <dbReference type="EMBL" id="ACU62947.1"/>
    </source>
</evidence>